<keyword evidence="2 5" id="KW-0663">Pyridoxal phosphate</keyword>
<keyword evidence="6" id="KW-0032">Aminotransferase</keyword>
<protein>
    <submittedName>
        <fullName evidence="6">Aspartate aminotransferase family protein</fullName>
    </submittedName>
</protein>
<evidence type="ECO:0000256" key="4">
    <source>
        <dbReference type="ARBA" id="ARBA00038302"/>
    </source>
</evidence>
<dbReference type="PANTHER" id="PTHR42735:SF6">
    <property type="entry name" value="SPHINGOSINE-1-PHOSPHATE LYASE 1"/>
    <property type="match status" value="1"/>
</dbReference>
<organism evidence="6 7">
    <name type="scientific">Rhizobium aouanii</name>
    <dbReference type="NCBI Taxonomy" id="3118145"/>
    <lineage>
        <taxon>Bacteria</taxon>
        <taxon>Pseudomonadati</taxon>
        <taxon>Pseudomonadota</taxon>
        <taxon>Alphaproteobacteria</taxon>
        <taxon>Hyphomicrobiales</taxon>
        <taxon>Rhizobiaceae</taxon>
        <taxon>Rhizobium/Agrobacterium group</taxon>
        <taxon>Rhizobium</taxon>
    </lineage>
</organism>
<dbReference type="EMBL" id="JBAMYC010000006">
    <property type="protein sequence ID" value="MEI1248807.1"/>
    <property type="molecule type" value="Genomic_DNA"/>
</dbReference>
<keyword evidence="3 5" id="KW-0456">Lyase</keyword>
<comment type="similarity">
    <text evidence="4">Belongs to the group II decarboxylase family. Sphingosine-1-phosphate lyase subfamily.</text>
</comment>
<proteinExistence type="inferred from homology"/>
<dbReference type="GO" id="GO:0008483">
    <property type="term" value="F:transaminase activity"/>
    <property type="evidence" value="ECO:0007669"/>
    <property type="project" value="UniProtKB-KW"/>
</dbReference>
<keyword evidence="6" id="KW-0808">Transferase</keyword>
<evidence type="ECO:0000313" key="6">
    <source>
        <dbReference type="EMBL" id="MEI1248807.1"/>
    </source>
</evidence>
<gene>
    <name evidence="6" type="ORF">V8Q02_12385</name>
</gene>
<evidence type="ECO:0000256" key="5">
    <source>
        <dbReference type="RuleBase" id="RU000382"/>
    </source>
</evidence>
<evidence type="ECO:0000256" key="2">
    <source>
        <dbReference type="ARBA" id="ARBA00022898"/>
    </source>
</evidence>
<accession>A0ABU8CIT4</accession>
<dbReference type="Gene3D" id="3.40.640.10">
    <property type="entry name" value="Type I PLP-dependent aspartate aminotransferase-like (Major domain)"/>
    <property type="match status" value="1"/>
</dbReference>
<dbReference type="Gene3D" id="6.10.140.2150">
    <property type="match status" value="1"/>
</dbReference>
<dbReference type="Pfam" id="PF00282">
    <property type="entry name" value="Pyridoxal_deC"/>
    <property type="match status" value="1"/>
</dbReference>
<sequence>MQFPEKGLAEADIWLEMEAARKGDVDWRGGRLPGFYVHFANDDVDRIGKMALEKFHATNALGLGAFPSIRKFESEVVDWALSLFHANGGAGSITSGGTESIFIAMKTAREWAKANRPEVTKPKMVISKSAHPAFDKAAKYLGLEVVRIEPRTDFKTDIDALVAAIDEQTIIMVGSAPQFTVGVFDQIDELAEIAASRNIWFHTDACVGGFLAPFAEQNGFPIPPWDFRVKGVKSISADLHKYGFTPKGASIVAFSDAEDSKYQVFDFDNWSRGRYLTHTFAGTRTGANIAASWAVMRFLGNEGYRKIAEQIWQVRDKLIKLIPEIDGLFIYGKPELTVMSYGSKTLDVSDIAAGLSSKGWYTVAPSPNPPAINLGILSLAFGEVVDTYLADLAEVVDELKSGDRSYDRSAIGSYGTQ</sequence>
<dbReference type="InterPro" id="IPR015422">
    <property type="entry name" value="PyrdxlP-dep_Trfase_small"/>
</dbReference>
<keyword evidence="7" id="KW-1185">Reference proteome</keyword>
<dbReference type="InterPro" id="IPR015424">
    <property type="entry name" value="PyrdxlP-dep_Trfase"/>
</dbReference>
<dbReference type="InterPro" id="IPR015421">
    <property type="entry name" value="PyrdxlP-dep_Trfase_major"/>
</dbReference>
<dbReference type="Gene3D" id="3.90.1150.10">
    <property type="entry name" value="Aspartate Aminotransferase, domain 1"/>
    <property type="match status" value="1"/>
</dbReference>
<dbReference type="SUPFAM" id="SSF53383">
    <property type="entry name" value="PLP-dependent transferases"/>
    <property type="match status" value="1"/>
</dbReference>
<comment type="caution">
    <text evidence="6">The sequence shown here is derived from an EMBL/GenBank/DDBJ whole genome shotgun (WGS) entry which is preliminary data.</text>
</comment>
<dbReference type="PANTHER" id="PTHR42735">
    <property type="match status" value="1"/>
</dbReference>
<comment type="cofactor">
    <cofactor evidence="1 5">
        <name>pyridoxal 5'-phosphate</name>
        <dbReference type="ChEBI" id="CHEBI:597326"/>
    </cofactor>
</comment>
<name>A0ABU8CIT4_9HYPH</name>
<evidence type="ECO:0000313" key="7">
    <source>
        <dbReference type="Proteomes" id="UP001531129"/>
    </source>
</evidence>
<dbReference type="InterPro" id="IPR050477">
    <property type="entry name" value="GrpII_AminoAcid_Decarb"/>
</dbReference>
<dbReference type="Proteomes" id="UP001531129">
    <property type="component" value="Unassembled WGS sequence"/>
</dbReference>
<evidence type="ECO:0000256" key="3">
    <source>
        <dbReference type="ARBA" id="ARBA00023239"/>
    </source>
</evidence>
<reference evidence="6 7" key="1">
    <citation type="submission" date="2024-01" db="EMBL/GenBank/DDBJ databases">
        <title>Draft genome sequences of three bacterial strains isolated from Acacia saligna represent a potential new species within the genus Rhizobium.</title>
        <authorList>
            <person name="Tambong J.T."/>
            <person name="Mnasri B."/>
        </authorList>
    </citation>
    <scope>NUCLEOTIDE SEQUENCE [LARGE SCALE GENOMIC DNA]</scope>
    <source>
        <strain evidence="6 7">1AS12I</strain>
    </source>
</reference>
<evidence type="ECO:0000256" key="1">
    <source>
        <dbReference type="ARBA" id="ARBA00001933"/>
    </source>
</evidence>
<dbReference type="RefSeq" id="WP_264396689.1">
    <property type="nucleotide sequence ID" value="NZ_JBAMYB010000006.1"/>
</dbReference>
<dbReference type="InterPro" id="IPR002129">
    <property type="entry name" value="PyrdxlP-dep_de-COase"/>
</dbReference>